<evidence type="ECO:0000313" key="1">
    <source>
        <dbReference type="EMBL" id="SVD71402.1"/>
    </source>
</evidence>
<reference evidence="1" key="1">
    <citation type="submission" date="2018-05" db="EMBL/GenBank/DDBJ databases">
        <authorList>
            <person name="Lanie J.A."/>
            <person name="Ng W.-L."/>
            <person name="Kazmierczak K.M."/>
            <person name="Andrzejewski T.M."/>
            <person name="Davidsen T.M."/>
            <person name="Wayne K.J."/>
            <person name="Tettelin H."/>
            <person name="Glass J.I."/>
            <person name="Rusch D."/>
            <person name="Podicherti R."/>
            <person name="Tsui H.-C.T."/>
            <person name="Winkler M.E."/>
        </authorList>
    </citation>
    <scope>NUCLEOTIDE SEQUENCE</scope>
</reference>
<sequence>MDAARLDVPAVAENLKKIRNFVRGYIDKCEGLESYKD</sequence>
<name>A0A382XJV6_9ZZZZ</name>
<proteinExistence type="predicted"/>
<organism evidence="1">
    <name type="scientific">marine metagenome</name>
    <dbReference type="NCBI Taxonomy" id="408172"/>
    <lineage>
        <taxon>unclassified sequences</taxon>
        <taxon>metagenomes</taxon>
        <taxon>ecological metagenomes</taxon>
    </lineage>
</organism>
<dbReference type="EMBL" id="UINC01168391">
    <property type="protein sequence ID" value="SVD71402.1"/>
    <property type="molecule type" value="Genomic_DNA"/>
</dbReference>
<dbReference type="AlphaFoldDB" id="A0A382XJV6"/>
<gene>
    <name evidence="1" type="ORF">METZ01_LOCUS424256</name>
</gene>
<feature type="non-terminal residue" evidence="1">
    <location>
        <position position="37"/>
    </location>
</feature>
<accession>A0A382XJV6</accession>
<protein>
    <submittedName>
        <fullName evidence="1">Uncharacterized protein</fullName>
    </submittedName>
</protein>